<feature type="domain" description="Peptidase M11 gametolysin" evidence="2">
    <location>
        <begin position="139"/>
        <end position="442"/>
    </location>
</feature>
<feature type="region of interest" description="Disordered" evidence="1">
    <location>
        <begin position="1"/>
        <end position="20"/>
    </location>
</feature>
<keyword evidence="4" id="KW-1185">Reference proteome</keyword>
<dbReference type="AlphaFoldDB" id="A0A836BZE5"/>
<dbReference type="InterPro" id="IPR008752">
    <property type="entry name" value="Peptidase_M11"/>
</dbReference>
<gene>
    <name evidence="3" type="ORF">HYH03_008073</name>
</gene>
<feature type="compositionally biased region" description="Low complexity" evidence="1">
    <location>
        <begin position="674"/>
        <end position="720"/>
    </location>
</feature>
<name>A0A836BZE5_9CHLO</name>
<comment type="caution">
    <text evidence="3">The sequence shown here is derived from an EMBL/GenBank/DDBJ whole genome shotgun (WGS) entry which is preliminary data.</text>
</comment>
<feature type="region of interest" description="Disordered" evidence="1">
    <location>
        <begin position="484"/>
        <end position="720"/>
    </location>
</feature>
<proteinExistence type="predicted"/>
<accession>A0A836BZE5</accession>
<evidence type="ECO:0000313" key="3">
    <source>
        <dbReference type="EMBL" id="KAG2493857.1"/>
    </source>
</evidence>
<dbReference type="Proteomes" id="UP000612055">
    <property type="component" value="Unassembled WGS sequence"/>
</dbReference>
<feature type="compositionally biased region" description="Pro residues" evidence="1">
    <location>
        <begin position="493"/>
        <end position="644"/>
    </location>
</feature>
<reference evidence="3" key="1">
    <citation type="journal article" date="2020" name="bioRxiv">
        <title>Comparative genomics of Chlamydomonas.</title>
        <authorList>
            <person name="Craig R.J."/>
            <person name="Hasan A.R."/>
            <person name="Ness R.W."/>
            <person name="Keightley P.D."/>
        </authorList>
    </citation>
    <scope>NUCLEOTIDE SEQUENCE</scope>
    <source>
        <strain evidence="3">CCAP 11/70</strain>
    </source>
</reference>
<organism evidence="3 4">
    <name type="scientific">Edaphochlamys debaryana</name>
    <dbReference type="NCBI Taxonomy" id="47281"/>
    <lineage>
        <taxon>Eukaryota</taxon>
        <taxon>Viridiplantae</taxon>
        <taxon>Chlorophyta</taxon>
        <taxon>core chlorophytes</taxon>
        <taxon>Chlorophyceae</taxon>
        <taxon>CS clade</taxon>
        <taxon>Chlamydomonadales</taxon>
        <taxon>Chlamydomonadales incertae sedis</taxon>
        <taxon>Edaphochlamys</taxon>
    </lineage>
</organism>
<dbReference type="EMBL" id="JAEHOE010000035">
    <property type="protein sequence ID" value="KAG2493857.1"/>
    <property type="molecule type" value="Genomic_DNA"/>
</dbReference>
<protein>
    <recommendedName>
        <fullName evidence="2">Peptidase M11 gametolysin domain-containing protein</fullName>
    </recommendedName>
</protein>
<evidence type="ECO:0000313" key="4">
    <source>
        <dbReference type="Proteomes" id="UP000612055"/>
    </source>
</evidence>
<sequence length="739" mass="77095">MVEDAQHFHPFATGAAGSRSSARGKIKKQLGKCIITTVDNHDGEPEYHLSDPSSWRMLGRLGRGRSSLPSRDSYGQDLGVGSYVVATCTWDNVTQQCSDLTASDYTLINSPEPPPATGVVQKVAVLLGDAPNCPSCSGCSPSNLAAQLTVADLRAYYFGADGAGTQPKCISRILNDCSYGNVAMDNATTLFAKVTPFPCWNVTGCAGYYDISNAMRTGAANAGIDLNLYTHIHMWVTAPYCGWSGAAQTPGNMVWMQYWAKDTMTIQQEITHNYYRWHGWGYTATSGTTAVEYKDPTTYMGNGWGCPSAGELATLGWASPTPNGGNLSADSMPPGGVAGPFNLPATSITGAGAYARIRPDWLSGYYLPNGTVSGTQPNFYFAARKNGTLDPAMTQTNTFFNNQLHMHIANAARDVAPRNVSMKLDRQVTFLRNFSASSRNVVAAYQVVVYVGAWTGSGGYVLPVAFCRYGVADTECPTLAAALPTASAQSTSPPRPPSPPPPSLPPPSPPPPNPAPPPPRPPSPRPPSPPPPWPPPPMPSPPVPPPTSPPPPSPAPPPPVPPSPPPPSPPPPRPPSPAPPPPSPPPPSPPPSNPNPPSPPPPPSPFPLPPSPAPQPPSPPPTSPQPPSPDPPAPPPPDPPPPNKPGNNRKSPPTATPCPPRWDVAGTFSASAVTSCPPSAPLALPAPFTPAFTTPTAPASPVACTPKPPHTAFAPSAKPPSAAFAFTSRPPFSTVATAT</sequence>
<evidence type="ECO:0000259" key="2">
    <source>
        <dbReference type="Pfam" id="PF05548"/>
    </source>
</evidence>
<evidence type="ECO:0000256" key="1">
    <source>
        <dbReference type="SAM" id="MobiDB-lite"/>
    </source>
</evidence>
<dbReference type="PRINTS" id="PR01217">
    <property type="entry name" value="PRICHEXTENSN"/>
</dbReference>
<dbReference type="Pfam" id="PF05548">
    <property type="entry name" value="Peptidase_M11"/>
    <property type="match status" value="1"/>
</dbReference>